<reference evidence="10 11" key="1">
    <citation type="submission" date="2019-02" db="EMBL/GenBank/DDBJ databases">
        <title>Deep-cultivation of Planctomycetes and their phenomic and genomic characterization uncovers novel biology.</title>
        <authorList>
            <person name="Wiegand S."/>
            <person name="Jogler M."/>
            <person name="Boedeker C."/>
            <person name="Pinto D."/>
            <person name="Vollmers J."/>
            <person name="Rivas-Marin E."/>
            <person name="Kohn T."/>
            <person name="Peeters S.H."/>
            <person name="Heuer A."/>
            <person name="Rast P."/>
            <person name="Oberbeckmann S."/>
            <person name="Bunk B."/>
            <person name="Jeske O."/>
            <person name="Meyerdierks A."/>
            <person name="Storesund J.E."/>
            <person name="Kallscheuer N."/>
            <person name="Luecker S."/>
            <person name="Lage O.M."/>
            <person name="Pohl T."/>
            <person name="Merkel B.J."/>
            <person name="Hornburger P."/>
            <person name="Mueller R.-W."/>
            <person name="Bruemmer F."/>
            <person name="Labrenz M."/>
            <person name="Spormann A.M."/>
            <person name="Op Den Camp H."/>
            <person name="Overmann J."/>
            <person name="Amann R."/>
            <person name="Jetten M.S.M."/>
            <person name="Mascher T."/>
            <person name="Medema M.H."/>
            <person name="Devos D.P."/>
            <person name="Kaster A.-K."/>
            <person name="Ovreas L."/>
            <person name="Rohde M."/>
            <person name="Galperin M.Y."/>
            <person name="Jogler C."/>
        </authorList>
    </citation>
    <scope>NUCLEOTIDE SEQUENCE [LARGE SCALE GENOMIC DNA]</scope>
    <source>
        <strain evidence="10 11">Pla100</strain>
    </source>
</reference>
<dbReference type="FunFam" id="3.30.1360.40:FF:000002">
    <property type="entry name" value="DNA gyrase subunit A"/>
    <property type="match status" value="1"/>
</dbReference>
<dbReference type="Gene3D" id="1.10.268.10">
    <property type="entry name" value="Topoisomerase, domain 3"/>
    <property type="match status" value="1"/>
</dbReference>
<dbReference type="SMART" id="SM00434">
    <property type="entry name" value="TOP4c"/>
    <property type="match status" value="1"/>
</dbReference>
<dbReference type="SUPFAM" id="SSF56719">
    <property type="entry name" value="Type II DNA topoisomerase"/>
    <property type="match status" value="1"/>
</dbReference>
<dbReference type="InterPro" id="IPR035516">
    <property type="entry name" value="Gyrase/topoIV_suA_C"/>
</dbReference>
<dbReference type="AlphaFoldDB" id="A0A5C6ADV7"/>
<organism evidence="10 11">
    <name type="scientific">Neorhodopirellula pilleata</name>
    <dbReference type="NCBI Taxonomy" id="2714738"/>
    <lineage>
        <taxon>Bacteria</taxon>
        <taxon>Pseudomonadati</taxon>
        <taxon>Planctomycetota</taxon>
        <taxon>Planctomycetia</taxon>
        <taxon>Pirellulales</taxon>
        <taxon>Pirellulaceae</taxon>
        <taxon>Neorhodopirellula</taxon>
    </lineage>
</organism>
<accession>A0A5C6ADV7</accession>
<feature type="region of interest" description="Disordered" evidence="8">
    <location>
        <begin position="1"/>
        <end position="76"/>
    </location>
</feature>
<protein>
    <recommendedName>
        <fullName evidence="3">DNA topoisomerase (ATP-hydrolyzing)</fullName>
        <ecNumber evidence="3">5.6.2.2</ecNumber>
    </recommendedName>
</protein>
<dbReference type="NCBIfam" id="NF004043">
    <property type="entry name" value="PRK05560.1"/>
    <property type="match status" value="1"/>
</dbReference>
<dbReference type="InterPro" id="IPR013760">
    <property type="entry name" value="Topo_IIA-like_dom_sf"/>
</dbReference>
<feature type="active site" description="O-(5'-phospho-DNA)-tyrosine intermediate" evidence="7">
    <location>
        <position position="197"/>
    </location>
</feature>
<dbReference type="Gene3D" id="3.90.199.10">
    <property type="entry name" value="Topoisomerase II, domain 5"/>
    <property type="match status" value="1"/>
</dbReference>
<dbReference type="NCBIfam" id="NF004044">
    <property type="entry name" value="PRK05561.1"/>
    <property type="match status" value="1"/>
</dbReference>
<dbReference type="InterPro" id="IPR002205">
    <property type="entry name" value="Topo_IIA_dom_A"/>
</dbReference>
<feature type="compositionally biased region" description="Acidic residues" evidence="8">
    <location>
        <begin position="867"/>
        <end position="876"/>
    </location>
</feature>
<evidence type="ECO:0000313" key="11">
    <source>
        <dbReference type="Proteomes" id="UP000316213"/>
    </source>
</evidence>
<keyword evidence="5 7" id="KW-0238">DNA-binding</keyword>
<dbReference type="EC" id="5.6.2.2" evidence="3"/>
<dbReference type="GO" id="GO:0006265">
    <property type="term" value="P:DNA topological change"/>
    <property type="evidence" value="ECO:0007669"/>
    <property type="project" value="UniProtKB-UniRule"/>
</dbReference>
<dbReference type="GO" id="GO:0005737">
    <property type="term" value="C:cytoplasm"/>
    <property type="evidence" value="ECO:0007669"/>
    <property type="project" value="TreeGrafter"/>
</dbReference>
<keyword evidence="6 7" id="KW-0413">Isomerase</keyword>
<dbReference type="NCBIfam" id="TIGR01063">
    <property type="entry name" value="gyrA"/>
    <property type="match status" value="1"/>
</dbReference>
<dbReference type="CDD" id="cd00187">
    <property type="entry name" value="TOP4c"/>
    <property type="match status" value="1"/>
</dbReference>
<comment type="caution">
    <text evidence="10">The sequence shown here is derived from an EMBL/GenBank/DDBJ whole genome shotgun (WGS) entry which is preliminary data.</text>
</comment>
<sequence>MADDGENSNDNEINDEPGQPGDVDLNNATPSDPTAANGSGNGSGGEPPITGAPGAPPPDDEGNSGRSNIPIGGSSGGYGALRMVDLPIEEELRESYLTYAMSVIVSRALPDVRDGLKPSQRRILVAMNDLNLGPGSKRVKCAKISGDTSGNYHPHGESVIYPTLVRMAQEWNMRCLLIDKQGNFGSVAGLPPAAMRYTEARLSAVASQMLEDIKLDTVDFVPTYDEARTEPTVLPSKFPNLLINGSGGIAVGMATSIPPHNPTEVCDALIKLVDEPDTTIDELCEIIPGPDFPTGGIICGRAGIRRGYKTGRSTMVVRAKCSVEEMKGNRSRIVISEIPYQQYRDRIVEKIAALVNGDRIKGISAIRDESDLNEPVRLVVELKRGEDPDVILNQLYQFSPLQDTFSLIFLALVDGKPRELTLKEMLMEFLRHRTNVIRRRTQFLLARARRRKHTVEGLLLALANIDEIIQTIRTSRTQPEAKQRLMGIECPASMLQRALGEGGFKQFVSERGESDTYTLTSVQTDEILRMRLGQLVNLEQEKLSSEHAELLEEILDYLDILGDPQRVSNIIKEDLEDMKRRFGDKRRTQISHEELGNIDLEDLITEEPMVVSISHRGYIKRTPTSVYNTQRRGGKGLKGAKSDDEDPIEHLFVASTHAYLLFLTTTGKVRWQKVYDIPQLARDAKGRAIVNLLQMEEGEQIAQCLAVRDFDQPGHYVAMATRSGLVKKTPLEQYSRPKRGGIIAIKLREGDELVDAAVVGPGDEMLLVTADGMAIRFRESDSRPMGRNTSGVKGISLQGNDRLVGMVVTDPEATLLTVCKNGYGKRTPFGPNLAAISEDLPSDVEATDEVVENGDGASNLDGVASDDGAESGEEEAGSTSGSARYRTQKRGGKGLRDIRTSQRNGKVIGIARVTDDDELFMMTAKGKLQRIRAADINVIGRNTQGVRIMNVDQGDELIAVVRVPAEEKAEEPIAGEPTA</sequence>
<dbReference type="InterPro" id="IPR050220">
    <property type="entry name" value="Type_II_DNA_Topoisomerases"/>
</dbReference>
<evidence type="ECO:0000256" key="2">
    <source>
        <dbReference type="ARBA" id="ARBA00008263"/>
    </source>
</evidence>
<dbReference type="Pfam" id="PF00521">
    <property type="entry name" value="DNA_topoisoIV"/>
    <property type="match status" value="1"/>
</dbReference>
<dbReference type="InterPro" id="IPR013757">
    <property type="entry name" value="Topo_IIA_A_a_sf"/>
</dbReference>
<feature type="region of interest" description="Disordered" evidence="8">
    <location>
        <begin position="853"/>
        <end position="896"/>
    </location>
</feature>
<gene>
    <name evidence="10" type="primary">gyrA_2</name>
    <name evidence="10" type="ORF">Pla100_26520</name>
</gene>
<dbReference type="EMBL" id="SJPM01000004">
    <property type="protein sequence ID" value="TWT97498.1"/>
    <property type="molecule type" value="Genomic_DNA"/>
</dbReference>
<evidence type="ECO:0000256" key="5">
    <source>
        <dbReference type="ARBA" id="ARBA00023125"/>
    </source>
</evidence>
<comment type="similarity">
    <text evidence="2">Belongs to the type II topoisomerase GyrA/ParC subunit family.</text>
</comment>
<dbReference type="PANTHER" id="PTHR43493:SF5">
    <property type="entry name" value="DNA GYRASE SUBUNIT A, CHLOROPLASTIC_MITOCHONDRIAL"/>
    <property type="match status" value="1"/>
</dbReference>
<dbReference type="PROSITE" id="PS52040">
    <property type="entry name" value="TOPO_IIA"/>
    <property type="match status" value="1"/>
</dbReference>
<dbReference type="Gene3D" id="3.30.1360.40">
    <property type="match status" value="1"/>
</dbReference>
<name>A0A5C6ADV7_9BACT</name>
<feature type="domain" description="Topo IIA-type catalytic" evidence="9">
    <location>
        <begin position="109"/>
        <end position="603"/>
    </location>
</feature>
<evidence type="ECO:0000259" key="9">
    <source>
        <dbReference type="PROSITE" id="PS52040"/>
    </source>
</evidence>
<dbReference type="InterPro" id="IPR013758">
    <property type="entry name" value="Topo_IIA_A/C_ab"/>
</dbReference>
<feature type="compositionally biased region" description="Acidic residues" evidence="8">
    <location>
        <begin position="1"/>
        <end position="15"/>
    </location>
</feature>
<dbReference type="GO" id="GO:0005524">
    <property type="term" value="F:ATP binding"/>
    <property type="evidence" value="ECO:0007669"/>
    <property type="project" value="InterPro"/>
</dbReference>
<evidence type="ECO:0000256" key="4">
    <source>
        <dbReference type="ARBA" id="ARBA00023029"/>
    </source>
</evidence>
<evidence type="ECO:0000313" key="10">
    <source>
        <dbReference type="EMBL" id="TWT97498.1"/>
    </source>
</evidence>
<evidence type="ECO:0000256" key="7">
    <source>
        <dbReference type="PROSITE-ProRule" id="PRU01384"/>
    </source>
</evidence>
<dbReference type="Gene3D" id="2.120.10.90">
    <property type="entry name" value="DNA gyrase/topoisomerase IV, subunit A, C-terminal"/>
    <property type="match status" value="1"/>
</dbReference>
<proteinExistence type="inferred from homology"/>
<dbReference type="SUPFAM" id="SSF101904">
    <property type="entry name" value="GyrA/ParC C-terminal domain-like"/>
    <property type="match status" value="2"/>
</dbReference>
<dbReference type="InterPro" id="IPR006691">
    <property type="entry name" value="GyrA/parC_rep"/>
</dbReference>
<comment type="catalytic activity">
    <reaction evidence="1 7">
        <text>ATP-dependent breakage, passage and rejoining of double-stranded DNA.</text>
        <dbReference type="EC" id="5.6.2.2"/>
    </reaction>
</comment>
<keyword evidence="11" id="KW-1185">Reference proteome</keyword>
<dbReference type="Pfam" id="PF03989">
    <property type="entry name" value="DNA_gyraseA_C"/>
    <property type="match status" value="6"/>
</dbReference>
<dbReference type="PANTHER" id="PTHR43493">
    <property type="entry name" value="DNA GYRASE/TOPOISOMERASE SUBUNIT A"/>
    <property type="match status" value="1"/>
</dbReference>
<evidence type="ECO:0000256" key="6">
    <source>
        <dbReference type="ARBA" id="ARBA00023235"/>
    </source>
</evidence>
<dbReference type="FunFam" id="1.10.268.10:FF:000001">
    <property type="entry name" value="DNA gyrase subunit A"/>
    <property type="match status" value="1"/>
</dbReference>
<dbReference type="GO" id="GO:0009330">
    <property type="term" value="C:DNA topoisomerase type II (double strand cut, ATP-hydrolyzing) complex"/>
    <property type="evidence" value="ECO:0007669"/>
    <property type="project" value="TreeGrafter"/>
</dbReference>
<evidence type="ECO:0000256" key="3">
    <source>
        <dbReference type="ARBA" id="ARBA00012895"/>
    </source>
</evidence>
<evidence type="ECO:0000256" key="8">
    <source>
        <dbReference type="SAM" id="MobiDB-lite"/>
    </source>
</evidence>
<keyword evidence="4 7" id="KW-0799">Topoisomerase</keyword>
<evidence type="ECO:0000256" key="1">
    <source>
        <dbReference type="ARBA" id="ARBA00000185"/>
    </source>
</evidence>
<dbReference type="GO" id="GO:0003918">
    <property type="term" value="F:DNA topoisomerase type II (double strand cut, ATP-hydrolyzing) activity"/>
    <property type="evidence" value="ECO:0007669"/>
    <property type="project" value="UniProtKB-EC"/>
</dbReference>
<dbReference type="GO" id="GO:0003677">
    <property type="term" value="F:DNA binding"/>
    <property type="evidence" value="ECO:0007669"/>
    <property type="project" value="UniProtKB-UniRule"/>
</dbReference>
<dbReference type="Proteomes" id="UP000316213">
    <property type="component" value="Unassembled WGS sequence"/>
</dbReference>
<dbReference type="RefSeq" id="WP_390620601.1">
    <property type="nucleotide sequence ID" value="NZ_SJPM01000004.1"/>
</dbReference>